<keyword evidence="2" id="KW-0472">Membrane</keyword>
<organism evidence="3 4">
    <name type="scientific">Natronoglomus mannanivorans</name>
    <dbReference type="NCBI Taxonomy" id="2979990"/>
    <lineage>
        <taxon>Archaea</taxon>
        <taxon>Methanobacteriati</taxon>
        <taxon>Methanobacteriota</taxon>
        <taxon>Stenosarchaea group</taxon>
        <taxon>Halobacteria</taxon>
        <taxon>Halobacteriales</taxon>
        <taxon>Natrialbaceae</taxon>
        <taxon>Natronoglomus</taxon>
    </lineage>
</organism>
<evidence type="ECO:0000313" key="3">
    <source>
        <dbReference type="EMBL" id="MCU4974622.1"/>
    </source>
</evidence>
<evidence type="ECO:0000256" key="2">
    <source>
        <dbReference type="SAM" id="Phobius"/>
    </source>
</evidence>
<keyword evidence="2" id="KW-1133">Transmembrane helix</keyword>
<dbReference type="RefSeq" id="WP_338008647.1">
    <property type="nucleotide sequence ID" value="NZ_JAOPKB010000012.1"/>
</dbReference>
<feature type="region of interest" description="Disordered" evidence="1">
    <location>
        <begin position="1"/>
        <end position="89"/>
    </location>
</feature>
<protein>
    <submittedName>
        <fullName evidence="3">Uncharacterized protein</fullName>
    </submittedName>
</protein>
<feature type="transmembrane region" description="Helical" evidence="2">
    <location>
        <begin position="259"/>
        <end position="279"/>
    </location>
</feature>
<name>A0ABT2QI84_9EURY</name>
<dbReference type="Proteomes" id="UP001320972">
    <property type="component" value="Unassembled WGS sequence"/>
</dbReference>
<accession>A0ABT2QI84</accession>
<reference evidence="3 4" key="1">
    <citation type="submission" date="2022-09" db="EMBL/GenBank/DDBJ databases">
        <title>Enrichment on poylsaccharides allowed isolation of novel metabolic and taxonomic groups of Haloarchaea.</title>
        <authorList>
            <person name="Sorokin D.Y."/>
            <person name="Elcheninov A.G."/>
            <person name="Khizhniak T.V."/>
            <person name="Kolganova T.V."/>
            <person name="Kublanov I.V."/>
        </authorList>
    </citation>
    <scope>NUCLEOTIDE SEQUENCE [LARGE SCALE GENOMIC DNA]</scope>
    <source>
        <strain evidence="3 4">AArc-m2/3/4</strain>
    </source>
</reference>
<evidence type="ECO:0000313" key="4">
    <source>
        <dbReference type="Proteomes" id="UP001320972"/>
    </source>
</evidence>
<dbReference type="EMBL" id="JAOPKB010000012">
    <property type="protein sequence ID" value="MCU4974622.1"/>
    <property type="molecule type" value="Genomic_DNA"/>
</dbReference>
<feature type="compositionally biased region" description="Low complexity" evidence="1">
    <location>
        <begin position="65"/>
        <end position="81"/>
    </location>
</feature>
<feature type="compositionally biased region" description="Basic and acidic residues" evidence="1">
    <location>
        <begin position="20"/>
        <end position="29"/>
    </location>
</feature>
<comment type="caution">
    <text evidence="3">The sequence shown here is derived from an EMBL/GenBank/DDBJ whole genome shotgun (WGS) entry which is preliminary data.</text>
</comment>
<keyword evidence="4" id="KW-1185">Reference proteome</keyword>
<feature type="compositionally biased region" description="Acidic residues" evidence="1">
    <location>
        <begin position="1"/>
        <end position="19"/>
    </location>
</feature>
<sequence>MTEDETDIDVDTPSDDLESEREHEREHESGSGSGSGSRSELDEEGTTATVDETASSFLELEAEMGPTGPDPATGTGTESGASGSGHIGSEAGTETIRAQIVGAERVSSDVVPHDYPWQIKATDALALELEIREQTVTAFFAWPAEGPSDRFARLLTVLEIPPDSFASLHGERLLVTLEDGYYVPVIPSTRPRGSPAGVYGVYAGLAFTLAFAALALTGALFDLWLVVLFVLVTLLVLPVATAIDGWYLRTQTDWGQGPWFWAVLAAIPGLNVFSSLLYLRTRRRARPLHDP</sequence>
<gene>
    <name evidence="3" type="ORF">OB955_18025</name>
</gene>
<feature type="compositionally biased region" description="Polar residues" evidence="1">
    <location>
        <begin position="46"/>
        <end position="56"/>
    </location>
</feature>
<feature type="transmembrane region" description="Helical" evidence="2">
    <location>
        <begin position="196"/>
        <end position="216"/>
    </location>
</feature>
<evidence type="ECO:0000256" key="1">
    <source>
        <dbReference type="SAM" id="MobiDB-lite"/>
    </source>
</evidence>
<keyword evidence="2" id="KW-0812">Transmembrane</keyword>
<proteinExistence type="predicted"/>
<feature type="transmembrane region" description="Helical" evidence="2">
    <location>
        <begin position="223"/>
        <end position="247"/>
    </location>
</feature>